<organism evidence="10 11">
    <name type="scientific">Mytilus coruscus</name>
    <name type="common">Sea mussel</name>
    <dbReference type="NCBI Taxonomy" id="42192"/>
    <lineage>
        <taxon>Eukaryota</taxon>
        <taxon>Metazoa</taxon>
        <taxon>Spiralia</taxon>
        <taxon>Lophotrochozoa</taxon>
        <taxon>Mollusca</taxon>
        <taxon>Bivalvia</taxon>
        <taxon>Autobranchia</taxon>
        <taxon>Pteriomorphia</taxon>
        <taxon>Mytilida</taxon>
        <taxon>Mytiloidea</taxon>
        <taxon>Mytilidae</taxon>
        <taxon>Mytilinae</taxon>
        <taxon>Mytilus</taxon>
    </lineage>
</organism>
<gene>
    <name evidence="10" type="ORF">MCOR_44186</name>
</gene>
<dbReference type="SUPFAM" id="SSF52317">
    <property type="entry name" value="Class I glutamine amidotransferase-like"/>
    <property type="match status" value="1"/>
</dbReference>
<dbReference type="OrthoDB" id="4666063at2759"/>
<dbReference type="GO" id="GO:0008236">
    <property type="term" value="F:serine-type peptidase activity"/>
    <property type="evidence" value="ECO:0007669"/>
    <property type="project" value="UniProtKB-KW"/>
</dbReference>
<dbReference type="InterPro" id="IPR008952">
    <property type="entry name" value="Tetraspanin_EC2_sf"/>
</dbReference>
<evidence type="ECO:0000256" key="5">
    <source>
        <dbReference type="ARBA" id="ARBA00022801"/>
    </source>
</evidence>
<evidence type="ECO:0000313" key="11">
    <source>
        <dbReference type="Proteomes" id="UP000507470"/>
    </source>
</evidence>
<evidence type="ECO:0000256" key="8">
    <source>
        <dbReference type="ARBA" id="ARBA00023136"/>
    </source>
</evidence>
<evidence type="ECO:0000256" key="9">
    <source>
        <dbReference type="SAM" id="Phobius"/>
    </source>
</evidence>
<dbReference type="PRINTS" id="PR00259">
    <property type="entry name" value="TMFOUR"/>
</dbReference>
<dbReference type="SUPFAM" id="SSF48652">
    <property type="entry name" value="Tetraspanin"/>
    <property type="match status" value="1"/>
</dbReference>
<dbReference type="GO" id="GO:0016020">
    <property type="term" value="C:membrane"/>
    <property type="evidence" value="ECO:0007669"/>
    <property type="project" value="UniProtKB-SubCell"/>
</dbReference>
<dbReference type="AlphaFoldDB" id="A0A6J8DR02"/>
<reference evidence="10 11" key="1">
    <citation type="submission" date="2020-06" db="EMBL/GenBank/DDBJ databases">
        <authorList>
            <person name="Li R."/>
            <person name="Bekaert M."/>
        </authorList>
    </citation>
    <scope>NUCLEOTIDE SEQUENCE [LARGE SCALE GENOMIC DNA]</scope>
    <source>
        <strain evidence="11">wild</strain>
    </source>
</reference>
<evidence type="ECO:0000256" key="7">
    <source>
        <dbReference type="ARBA" id="ARBA00022989"/>
    </source>
</evidence>
<comment type="similarity">
    <text evidence="2">Belongs to the peptidase S51 family.</text>
</comment>
<dbReference type="Gene3D" id="3.40.50.880">
    <property type="match status" value="1"/>
</dbReference>
<keyword evidence="5" id="KW-0378">Hydrolase</keyword>
<dbReference type="InterPro" id="IPR029062">
    <property type="entry name" value="Class_I_gatase-like"/>
</dbReference>
<evidence type="ECO:0000313" key="10">
    <source>
        <dbReference type="EMBL" id="CAC5411053.1"/>
    </source>
</evidence>
<dbReference type="PANTHER" id="PTHR36175:SF1">
    <property type="entry name" value="CYANOPHYCINASE"/>
    <property type="match status" value="1"/>
</dbReference>
<dbReference type="Pfam" id="PF00335">
    <property type="entry name" value="Tetraspanin"/>
    <property type="match status" value="1"/>
</dbReference>
<evidence type="ECO:0000256" key="1">
    <source>
        <dbReference type="ARBA" id="ARBA00004141"/>
    </source>
</evidence>
<sequence>MARRREKSEINPIVKYLLFFLNFVFWILGLAFTILGTYILILKHKVVKDAFDFFLDPSTIMCTAGAAIVFVAFFGCMGALRENTCFLQFFNYLVTFMFVGEIVFVIFVFVFYFVPDAREQLGLFPEKSMHEAIIKYGVVDDDDMVNFIDNIQQTLKCCGLGDKEDGFLDWNDNMYYNCTTTSKSPEKCSVPASCCKIKEGDIRNILCGKGVMDPKPDGSVSPGANVDKIYTVGCLKALGNWINSNALVAGGVLLGILVPQMFIMCVSRTLRYQIKAQKAKWDRPENKPNKFQGDGPYYINVPTDRNQRAGRYHGGGVTRAKIGIVTAASGDPAESCNYYSYLFLNRYKAHSVYCIPIDVNHISKNSNQSVVDKIKQQTGFFFGGGDQQRIIDSFFLSGHVESPAMKAIKERFDAGAVIAGTSAGTACQSSAIMIRGGTSWDGLRYGAFQSESKDNPDYLIYNKDGGLGMFDGFILDTHFSQRGREGRLIRLLSDTRSLEHGVDWGIGVDENTALIIRHAGTIQAEGEIIGENGVFIADVSRSHIDTSTKYFNIDNVMIHFLTHGDKMFLQNKTIKFSPTKTRMKGHENYNHALTTHDIFGGNRRHPTQKSEFTRVATSIFDSRLETSSYGDTYENNPRFRVTMSRAVAGAEGFVERKHSFHTDITSYTNLYVELKSVS</sequence>
<dbReference type="Pfam" id="PF03575">
    <property type="entry name" value="Peptidase_S51"/>
    <property type="match status" value="1"/>
</dbReference>
<keyword evidence="6" id="KW-0720">Serine protease</keyword>
<keyword evidence="8 9" id="KW-0472">Membrane</keyword>
<dbReference type="Proteomes" id="UP000507470">
    <property type="component" value="Unassembled WGS sequence"/>
</dbReference>
<protein>
    <submittedName>
        <fullName evidence="10">TSPAN33</fullName>
    </submittedName>
</protein>
<comment type="subcellular location">
    <subcellularLocation>
        <location evidence="1">Membrane</location>
        <topology evidence="1">Multi-pass membrane protein</topology>
    </subcellularLocation>
</comment>
<keyword evidence="11" id="KW-1185">Reference proteome</keyword>
<dbReference type="InterPro" id="IPR018499">
    <property type="entry name" value="Tetraspanin/Peripherin"/>
</dbReference>
<feature type="transmembrane region" description="Helical" evidence="9">
    <location>
        <begin position="16"/>
        <end position="41"/>
    </location>
</feature>
<dbReference type="PANTHER" id="PTHR36175">
    <property type="entry name" value="CYANOPHYCINASE"/>
    <property type="match status" value="1"/>
</dbReference>
<keyword evidence="3" id="KW-0645">Protease</keyword>
<evidence type="ECO:0000256" key="3">
    <source>
        <dbReference type="ARBA" id="ARBA00022670"/>
    </source>
</evidence>
<evidence type="ECO:0000256" key="4">
    <source>
        <dbReference type="ARBA" id="ARBA00022692"/>
    </source>
</evidence>
<name>A0A6J8DR02_MYTCO</name>
<dbReference type="CDD" id="cd03145">
    <property type="entry name" value="GAT1_cyanophycinase"/>
    <property type="match status" value="1"/>
</dbReference>
<accession>A0A6J8DR02</accession>
<dbReference type="Gene3D" id="1.10.1450.10">
    <property type="entry name" value="Tetraspanin"/>
    <property type="match status" value="1"/>
</dbReference>
<evidence type="ECO:0000256" key="2">
    <source>
        <dbReference type="ARBA" id="ARBA00006534"/>
    </source>
</evidence>
<proteinExistence type="inferred from homology"/>
<feature type="transmembrane region" description="Helical" evidence="9">
    <location>
        <begin position="53"/>
        <end position="77"/>
    </location>
</feature>
<evidence type="ECO:0000256" key="6">
    <source>
        <dbReference type="ARBA" id="ARBA00022825"/>
    </source>
</evidence>
<dbReference type="InterPro" id="IPR005320">
    <property type="entry name" value="Peptidase_S51"/>
</dbReference>
<dbReference type="EMBL" id="CACVKT020007820">
    <property type="protein sequence ID" value="CAC5411053.1"/>
    <property type="molecule type" value="Genomic_DNA"/>
</dbReference>
<feature type="transmembrane region" description="Helical" evidence="9">
    <location>
        <begin position="89"/>
        <end position="114"/>
    </location>
</feature>
<dbReference type="GO" id="GO:0006508">
    <property type="term" value="P:proteolysis"/>
    <property type="evidence" value="ECO:0007669"/>
    <property type="project" value="UniProtKB-KW"/>
</dbReference>
<keyword evidence="7 9" id="KW-1133">Transmembrane helix</keyword>
<keyword evidence="4 9" id="KW-0812">Transmembrane</keyword>